<accession>A0AC35EZA9</accession>
<proteinExistence type="predicted"/>
<evidence type="ECO:0000313" key="1">
    <source>
        <dbReference type="Proteomes" id="UP000887580"/>
    </source>
</evidence>
<evidence type="ECO:0000313" key="2">
    <source>
        <dbReference type="WBParaSite" id="PS1159_v2.g12242.t1"/>
    </source>
</evidence>
<organism evidence="1 2">
    <name type="scientific">Panagrolaimus sp. PS1159</name>
    <dbReference type="NCBI Taxonomy" id="55785"/>
    <lineage>
        <taxon>Eukaryota</taxon>
        <taxon>Metazoa</taxon>
        <taxon>Ecdysozoa</taxon>
        <taxon>Nematoda</taxon>
        <taxon>Chromadorea</taxon>
        <taxon>Rhabditida</taxon>
        <taxon>Tylenchina</taxon>
        <taxon>Panagrolaimomorpha</taxon>
        <taxon>Panagrolaimoidea</taxon>
        <taxon>Panagrolaimidae</taxon>
        <taxon>Panagrolaimus</taxon>
    </lineage>
</organism>
<reference evidence="2" key="1">
    <citation type="submission" date="2022-11" db="UniProtKB">
        <authorList>
            <consortium name="WormBaseParasite"/>
        </authorList>
    </citation>
    <scope>IDENTIFICATION</scope>
</reference>
<protein>
    <submittedName>
        <fullName evidence="2">Uncharacterized protein</fullName>
    </submittedName>
</protein>
<sequence>MANAKTNFPHIYSLIVQKVQEAEVPVWKAAIEKFKAQSTEFKYSGVKLTVIMANIKTNFRLFKDEIDTRDKSPMQNVPSYTCADAYPLDQIQYVTYYLCFSHGIMGSPTKLPDPLVSAADLSKRARNNFRRHKLNGVDVLV</sequence>
<dbReference type="Proteomes" id="UP000887580">
    <property type="component" value="Unplaced"/>
</dbReference>
<dbReference type="WBParaSite" id="PS1159_v2.g12242.t1">
    <property type="protein sequence ID" value="PS1159_v2.g12242.t1"/>
    <property type="gene ID" value="PS1159_v2.g12242"/>
</dbReference>
<name>A0AC35EZA9_9BILA</name>